<accession>A0ABY7FM75</accession>
<proteinExistence type="predicted"/>
<evidence type="ECO:0000313" key="2">
    <source>
        <dbReference type="Proteomes" id="UP001164746"/>
    </source>
</evidence>
<organism evidence="1 2">
    <name type="scientific">Mya arenaria</name>
    <name type="common">Soft-shell clam</name>
    <dbReference type="NCBI Taxonomy" id="6604"/>
    <lineage>
        <taxon>Eukaryota</taxon>
        <taxon>Metazoa</taxon>
        <taxon>Spiralia</taxon>
        <taxon>Lophotrochozoa</taxon>
        <taxon>Mollusca</taxon>
        <taxon>Bivalvia</taxon>
        <taxon>Autobranchia</taxon>
        <taxon>Heteroconchia</taxon>
        <taxon>Euheterodonta</taxon>
        <taxon>Imparidentia</taxon>
        <taxon>Neoheterodontei</taxon>
        <taxon>Myida</taxon>
        <taxon>Myoidea</taxon>
        <taxon>Myidae</taxon>
        <taxon>Mya</taxon>
    </lineage>
</organism>
<dbReference type="Proteomes" id="UP001164746">
    <property type="component" value="Chromosome 12"/>
</dbReference>
<reference evidence="1" key="1">
    <citation type="submission" date="2022-11" db="EMBL/GenBank/DDBJ databases">
        <title>Centuries of genome instability and evolution in soft-shell clam transmissible cancer (bioRxiv).</title>
        <authorList>
            <person name="Hart S.F.M."/>
            <person name="Yonemitsu M.A."/>
            <person name="Giersch R.M."/>
            <person name="Beal B.F."/>
            <person name="Arriagada G."/>
            <person name="Davis B.W."/>
            <person name="Ostrander E.A."/>
            <person name="Goff S.P."/>
            <person name="Metzger M.J."/>
        </authorList>
    </citation>
    <scope>NUCLEOTIDE SEQUENCE</scope>
    <source>
        <strain evidence="1">MELC-2E11</strain>
        <tissue evidence="1">Siphon/mantle</tissue>
    </source>
</reference>
<keyword evidence="2" id="KW-1185">Reference proteome</keyword>
<sequence length="247" mass="27911">MAGFTENLKLTLVTYESDHSLSFMTFPLNLICRMRLPCGGQPSRPRVKEGTVRACDGVSTIKLKKFKSALHKEASNGNVCSEHMTSHLSSSPWQRNDIPSDLHDIFWKLIQGSLNVKPRNVKLSSVSSTFNYFIKEPNTYYSQTHTKVCETNDSIIETVISLVSYLTPCIFLFFHKSNSPSRKCVLRNIAYLCRSTAFKGIKHRWLITKSHDISRKENIDGQFDGVANVQIIQGAGINAILSHDWII</sequence>
<dbReference type="EMBL" id="CP111023">
    <property type="protein sequence ID" value="WAR21964.1"/>
    <property type="molecule type" value="Genomic_DNA"/>
</dbReference>
<name>A0ABY7FM75_MYAAR</name>
<protein>
    <submittedName>
        <fullName evidence="1">Uncharacterized protein</fullName>
    </submittedName>
</protein>
<evidence type="ECO:0000313" key="1">
    <source>
        <dbReference type="EMBL" id="WAR21964.1"/>
    </source>
</evidence>
<gene>
    <name evidence="1" type="ORF">MAR_015938</name>
</gene>